<evidence type="ECO:0000259" key="2">
    <source>
        <dbReference type="Pfam" id="PF14200"/>
    </source>
</evidence>
<reference evidence="3" key="1">
    <citation type="submission" date="2021-01" db="EMBL/GenBank/DDBJ databases">
        <title>Whole genome shotgun sequence of Virgisporangium ochraceum NBRC 16418.</title>
        <authorList>
            <person name="Komaki H."/>
            <person name="Tamura T."/>
        </authorList>
    </citation>
    <scope>NUCLEOTIDE SEQUENCE</scope>
    <source>
        <strain evidence="3">NBRC 16418</strain>
    </source>
</reference>
<evidence type="ECO:0000256" key="1">
    <source>
        <dbReference type="SAM" id="SignalP"/>
    </source>
</evidence>
<dbReference type="InterPro" id="IPR000772">
    <property type="entry name" value="Ricin_B_lectin"/>
</dbReference>
<dbReference type="RefSeq" id="WP_203932666.1">
    <property type="nucleotide sequence ID" value="NZ_BOPH01000105.1"/>
</dbReference>
<accession>A0A8J3ZZC3</accession>
<keyword evidence="1" id="KW-0732">Signal</keyword>
<comment type="caution">
    <text evidence="3">The sequence shown here is derived from an EMBL/GenBank/DDBJ whole genome shotgun (WGS) entry which is preliminary data.</text>
</comment>
<sequence length="176" mass="19569">MHRIVRRTTVILAAALVLLAGTTTTTPAAAAAAPAFISNGDGSCLGVRDKAEGRIAFTAECGALFAFQQWDYVFMGTDQWRNSWYQLKNRGSGLCLVVQTGQDKPAFQYRCLPQYVDQHWTMPFTTLSADGPTSFVNRNGSKCLEKFGAHSQGYVHQWTCEFDHDGPVPAQRWLRF</sequence>
<name>A0A8J3ZZC3_9ACTN</name>
<feature type="signal peptide" evidence="1">
    <location>
        <begin position="1"/>
        <end position="30"/>
    </location>
</feature>
<dbReference type="Proteomes" id="UP000635606">
    <property type="component" value="Unassembled WGS sequence"/>
</dbReference>
<dbReference type="AlphaFoldDB" id="A0A8J3ZZC3"/>
<dbReference type="Pfam" id="PF14200">
    <property type="entry name" value="RicinB_lectin_2"/>
    <property type="match status" value="1"/>
</dbReference>
<dbReference type="SUPFAM" id="SSF50370">
    <property type="entry name" value="Ricin B-like lectins"/>
    <property type="match status" value="1"/>
</dbReference>
<evidence type="ECO:0000313" key="3">
    <source>
        <dbReference type="EMBL" id="GIJ72827.1"/>
    </source>
</evidence>
<dbReference type="CDD" id="cd00161">
    <property type="entry name" value="beta-trefoil_Ricin-like"/>
    <property type="match status" value="1"/>
</dbReference>
<keyword evidence="4" id="KW-1185">Reference proteome</keyword>
<feature type="chain" id="PRO_5035162385" description="Ricin B lectin domain-containing protein" evidence="1">
    <location>
        <begin position="31"/>
        <end position="176"/>
    </location>
</feature>
<protein>
    <recommendedName>
        <fullName evidence="2">Ricin B lectin domain-containing protein</fullName>
    </recommendedName>
</protein>
<dbReference type="PROSITE" id="PS50231">
    <property type="entry name" value="RICIN_B_LECTIN"/>
    <property type="match status" value="1"/>
</dbReference>
<dbReference type="Gene3D" id="2.80.10.50">
    <property type="match status" value="1"/>
</dbReference>
<dbReference type="InterPro" id="IPR035992">
    <property type="entry name" value="Ricin_B-like_lectins"/>
</dbReference>
<organism evidence="3 4">
    <name type="scientific">Virgisporangium ochraceum</name>
    <dbReference type="NCBI Taxonomy" id="65505"/>
    <lineage>
        <taxon>Bacteria</taxon>
        <taxon>Bacillati</taxon>
        <taxon>Actinomycetota</taxon>
        <taxon>Actinomycetes</taxon>
        <taxon>Micromonosporales</taxon>
        <taxon>Micromonosporaceae</taxon>
        <taxon>Virgisporangium</taxon>
    </lineage>
</organism>
<proteinExistence type="predicted"/>
<gene>
    <name evidence="3" type="ORF">Voc01_077440</name>
</gene>
<evidence type="ECO:0000313" key="4">
    <source>
        <dbReference type="Proteomes" id="UP000635606"/>
    </source>
</evidence>
<feature type="domain" description="Ricin B lectin" evidence="2">
    <location>
        <begin position="68"/>
        <end position="147"/>
    </location>
</feature>
<dbReference type="EMBL" id="BOPH01000105">
    <property type="protein sequence ID" value="GIJ72827.1"/>
    <property type="molecule type" value="Genomic_DNA"/>
</dbReference>